<dbReference type="InterPro" id="IPR058486">
    <property type="entry name" value="DUF8173"/>
</dbReference>
<evidence type="ECO:0000256" key="1">
    <source>
        <dbReference type="SAM" id="MobiDB-lite"/>
    </source>
</evidence>
<reference evidence="4 5" key="1">
    <citation type="submission" date="2019-04" db="EMBL/GenBank/DDBJ databases">
        <title>Complete genome sequence of Arthrobacter sp. ZXY-2 associated with effective atrazine degradation and salt adaptation.</title>
        <authorList>
            <person name="Zhao X."/>
        </authorList>
    </citation>
    <scope>NUCLEOTIDE SEQUENCE [LARGE SCALE GENOMIC DNA]</scope>
    <source>
        <strain evidence="5">ZP60</strain>
    </source>
</reference>
<keyword evidence="2" id="KW-0812">Transmembrane</keyword>
<evidence type="ECO:0000313" key="4">
    <source>
        <dbReference type="EMBL" id="QCD65740.1"/>
    </source>
</evidence>
<dbReference type="Pfam" id="PF26514">
    <property type="entry name" value="DUF8173"/>
    <property type="match status" value="1"/>
</dbReference>
<dbReference type="AlphaFoldDB" id="A0A4D6KCA6"/>
<feature type="transmembrane region" description="Helical" evidence="2">
    <location>
        <begin position="256"/>
        <end position="277"/>
    </location>
</feature>
<evidence type="ECO:0000313" key="5">
    <source>
        <dbReference type="Proteomes" id="UP000297053"/>
    </source>
</evidence>
<dbReference type="GeneID" id="42179046"/>
<feature type="transmembrane region" description="Helical" evidence="2">
    <location>
        <begin position="230"/>
        <end position="250"/>
    </location>
</feature>
<dbReference type="KEGG" id="halz:E5139_08880"/>
<dbReference type="OMA" id="ADRENRW"/>
<protein>
    <submittedName>
        <fullName evidence="4">Polymer-forming cytoskeletal protein</fullName>
    </submittedName>
</protein>
<proteinExistence type="predicted"/>
<reference evidence="4 5" key="2">
    <citation type="submission" date="2019-04" db="EMBL/GenBank/DDBJ databases">
        <authorList>
            <person name="Yang S."/>
            <person name="Wei W."/>
        </authorList>
    </citation>
    <scope>NUCLEOTIDE SEQUENCE [LARGE SCALE GENOMIC DNA]</scope>
    <source>
        <strain evidence="5">ZP60</strain>
    </source>
</reference>
<keyword evidence="2" id="KW-0472">Membrane</keyword>
<dbReference type="Proteomes" id="UP000297053">
    <property type="component" value="Chromosome"/>
</dbReference>
<feature type="domain" description="DUF8173" evidence="3">
    <location>
        <begin position="185"/>
        <end position="328"/>
    </location>
</feature>
<feature type="transmembrane region" description="Helical" evidence="2">
    <location>
        <begin position="190"/>
        <end position="209"/>
    </location>
</feature>
<name>A0A4D6KCA6_9EURY</name>
<feature type="transmembrane region" description="Helical" evidence="2">
    <location>
        <begin position="313"/>
        <end position="331"/>
    </location>
</feature>
<accession>A0A4D6KCA6</accession>
<feature type="region of interest" description="Disordered" evidence="1">
    <location>
        <begin position="336"/>
        <end position="356"/>
    </location>
</feature>
<feature type="transmembrane region" description="Helical" evidence="2">
    <location>
        <begin position="289"/>
        <end position="307"/>
    </location>
</feature>
<sequence>MRRTLCALLVVILVVGALPGTAAAASRTGGTVTVGPGETIDDDLEAVGGTVVVEGTVTGDLEATGGTVIIDGTVEGDVEAAAGTLDIGGTVGGDVEGAGGSVTVDEGARIGGNLTAGAGSATVDGRIDGNVEIGAEEITLGPTADIRGDLTYDGNLNRADGATVGGTVERTDNVTVSPSGPSFALPTGTFTAYGVLANLVAGAVLVVAFPRFSTSVADDVTDDPLRMGAFGLLALVGGPMVCVLLFVTLVGIPLSIAGMVAYVFLVWAGALYGRFALGRWLLQRIGRDSRWLALLVGVLGVAAVKFVPILGDFVEAVVVLVGLGALVLGMYDRYQSDEDDPGPTPEPAAGDAEPSA</sequence>
<keyword evidence="2" id="KW-1133">Transmembrane helix</keyword>
<dbReference type="EMBL" id="CP039375">
    <property type="protein sequence ID" value="QCD65740.1"/>
    <property type="molecule type" value="Genomic_DNA"/>
</dbReference>
<gene>
    <name evidence="4" type="ORF">E5139_08880</name>
</gene>
<dbReference type="RefSeq" id="WP_015762115.1">
    <property type="nucleotide sequence ID" value="NZ_CP039375.1"/>
</dbReference>
<evidence type="ECO:0000259" key="3">
    <source>
        <dbReference type="Pfam" id="PF26514"/>
    </source>
</evidence>
<organism evidence="4 5">
    <name type="scientific">Halomicrobium mukohataei</name>
    <dbReference type="NCBI Taxonomy" id="57705"/>
    <lineage>
        <taxon>Archaea</taxon>
        <taxon>Methanobacteriati</taxon>
        <taxon>Methanobacteriota</taxon>
        <taxon>Stenosarchaea group</taxon>
        <taxon>Halobacteria</taxon>
        <taxon>Halobacteriales</taxon>
        <taxon>Haloarculaceae</taxon>
        <taxon>Halomicrobium</taxon>
    </lineage>
</organism>
<evidence type="ECO:0000256" key="2">
    <source>
        <dbReference type="SAM" id="Phobius"/>
    </source>
</evidence>